<dbReference type="PANTHER" id="PTHR28668">
    <property type="entry name" value="TRANSMEMBRANE PROTEIN 234"/>
    <property type="match status" value="1"/>
</dbReference>
<keyword evidence="5" id="KW-0863">Zinc-finger</keyword>
<dbReference type="GO" id="GO:0003676">
    <property type="term" value="F:nucleic acid binding"/>
    <property type="evidence" value="ECO:0007669"/>
    <property type="project" value="InterPro"/>
</dbReference>
<dbReference type="OrthoDB" id="43458at2759"/>
<keyword evidence="2 7" id="KW-0812">Transmembrane</keyword>
<evidence type="ECO:0000256" key="4">
    <source>
        <dbReference type="ARBA" id="ARBA00023136"/>
    </source>
</evidence>
<evidence type="ECO:0000256" key="7">
    <source>
        <dbReference type="SAM" id="Phobius"/>
    </source>
</evidence>
<dbReference type="PROSITE" id="PS50158">
    <property type="entry name" value="ZF_CCHC"/>
    <property type="match status" value="1"/>
</dbReference>
<dbReference type="GO" id="GO:0008270">
    <property type="term" value="F:zinc ion binding"/>
    <property type="evidence" value="ECO:0007669"/>
    <property type="project" value="UniProtKB-KW"/>
</dbReference>
<comment type="caution">
    <text evidence="9">The sequence shown here is derived from an EMBL/GenBank/DDBJ whole genome shotgun (WGS) entry which is preliminary data.</text>
</comment>
<keyword evidence="5" id="KW-0479">Metal-binding</keyword>
<keyword evidence="10" id="KW-1185">Reference proteome</keyword>
<feature type="compositionally biased region" description="Basic and acidic residues" evidence="6">
    <location>
        <begin position="344"/>
        <end position="354"/>
    </location>
</feature>
<feature type="compositionally biased region" description="Acidic residues" evidence="6">
    <location>
        <begin position="83"/>
        <end position="100"/>
    </location>
</feature>
<reference evidence="9" key="1">
    <citation type="submission" date="2020-06" db="EMBL/GenBank/DDBJ databases">
        <title>Draft genome sequences of strains closely related to Aspergillus parafelis and Aspergillus hiratsukae.</title>
        <authorList>
            <person name="Dos Santos R.A.C."/>
            <person name="Rivero-Menendez O."/>
            <person name="Steenwyk J.L."/>
            <person name="Mead M.E."/>
            <person name="Goldman G.H."/>
            <person name="Alastruey-Izquierdo A."/>
            <person name="Rokas A."/>
        </authorList>
    </citation>
    <scope>NUCLEOTIDE SEQUENCE</scope>
    <source>
        <strain evidence="9">CNM-CM5793</strain>
    </source>
</reference>
<feature type="region of interest" description="Disordered" evidence="6">
    <location>
        <begin position="344"/>
        <end position="385"/>
    </location>
</feature>
<evidence type="ECO:0000259" key="8">
    <source>
        <dbReference type="PROSITE" id="PS50158"/>
    </source>
</evidence>
<feature type="transmembrane region" description="Helical" evidence="7">
    <location>
        <begin position="212"/>
        <end position="231"/>
    </location>
</feature>
<proteinExistence type="predicted"/>
<keyword evidence="4 7" id="KW-0472">Membrane</keyword>
<evidence type="ECO:0000256" key="2">
    <source>
        <dbReference type="ARBA" id="ARBA00022692"/>
    </source>
</evidence>
<comment type="subcellular location">
    <subcellularLocation>
        <location evidence="1">Membrane</location>
        <topology evidence="1">Multi-pass membrane protein</topology>
    </subcellularLocation>
</comment>
<feature type="transmembrane region" description="Helical" evidence="7">
    <location>
        <begin position="14"/>
        <end position="35"/>
    </location>
</feature>
<name>A0A8H6UEH2_9EURO</name>
<feature type="region of interest" description="Disordered" evidence="6">
    <location>
        <begin position="46"/>
        <end position="129"/>
    </location>
</feature>
<dbReference type="PANTHER" id="PTHR28668:SF1">
    <property type="entry name" value="TRANSMEMBRANE PROTEIN 234"/>
    <property type="match status" value="1"/>
</dbReference>
<feature type="compositionally biased region" description="Low complexity" evidence="6">
    <location>
        <begin position="49"/>
        <end position="66"/>
    </location>
</feature>
<feature type="compositionally biased region" description="Polar residues" evidence="6">
    <location>
        <begin position="101"/>
        <end position="110"/>
    </location>
</feature>
<dbReference type="Pfam" id="PF10639">
    <property type="entry name" value="TMEM234"/>
    <property type="match status" value="1"/>
</dbReference>
<evidence type="ECO:0000256" key="1">
    <source>
        <dbReference type="ARBA" id="ARBA00004141"/>
    </source>
</evidence>
<feature type="transmembrane region" description="Helical" evidence="7">
    <location>
        <begin position="157"/>
        <end position="175"/>
    </location>
</feature>
<sequence>MDPDASVPAAEPSVFNYVLSFLLVGVAWGFTTPFIRRAAADFNARQEAAQKSQAPQTQAQSAQSATEEQELQESHPPTSTAENGDEGEDEEEEESGEEDQPLTSNARSTTAAAAAAAGGDSTRVPAWMKPKPTSSWLTTKIVTVFWTVVNLLRTPAYSIPLVINLTGSIWFFLLVGKHELSLTVPLANSSAFLFTVLGEWYVERKVIAKETWLGMALVLGGIGLWIVFYRINLQTALEMPEEKCPEAEDSWSIDEQRRDIDVMVKLRYARQRPYQDPRDFDIYLNKLERRFPQRGEKERALVFFVKLAPELRLKIQLHYIDLPDTRAQMVTVATYYHSLLHMRESRREREESRNRYSKRTRRNADSHMKNRRSRNRNRPVKHGHPLKCYNCGSEEHLADRCI</sequence>
<gene>
    <name evidence="9" type="ORF">CNMCM5793_001859</name>
</gene>
<evidence type="ECO:0000256" key="3">
    <source>
        <dbReference type="ARBA" id="ARBA00022989"/>
    </source>
</evidence>
<feature type="transmembrane region" description="Helical" evidence="7">
    <location>
        <begin position="182"/>
        <end position="200"/>
    </location>
</feature>
<evidence type="ECO:0000313" key="10">
    <source>
        <dbReference type="Proteomes" id="UP000630445"/>
    </source>
</evidence>
<dbReference type="AlphaFoldDB" id="A0A8H6UEH2"/>
<feature type="compositionally biased region" description="Basic residues" evidence="6">
    <location>
        <begin position="369"/>
        <end position="385"/>
    </location>
</feature>
<evidence type="ECO:0000256" key="5">
    <source>
        <dbReference type="PROSITE-ProRule" id="PRU00047"/>
    </source>
</evidence>
<protein>
    <recommendedName>
        <fullName evidence="8">CCHC-type domain-containing protein</fullName>
    </recommendedName>
</protein>
<evidence type="ECO:0000313" key="9">
    <source>
        <dbReference type="EMBL" id="KAF7125620.1"/>
    </source>
</evidence>
<dbReference type="InterPro" id="IPR001878">
    <property type="entry name" value="Znf_CCHC"/>
</dbReference>
<feature type="domain" description="CCHC-type" evidence="8">
    <location>
        <begin position="387"/>
        <end position="401"/>
    </location>
</feature>
<keyword evidence="3 7" id="KW-1133">Transmembrane helix</keyword>
<dbReference type="EMBL" id="JACBAD010001974">
    <property type="protein sequence ID" value="KAF7125620.1"/>
    <property type="molecule type" value="Genomic_DNA"/>
</dbReference>
<evidence type="ECO:0000256" key="6">
    <source>
        <dbReference type="SAM" id="MobiDB-lite"/>
    </source>
</evidence>
<accession>A0A8H6UEH2</accession>
<dbReference type="GO" id="GO:0016020">
    <property type="term" value="C:membrane"/>
    <property type="evidence" value="ECO:0007669"/>
    <property type="project" value="UniProtKB-SubCell"/>
</dbReference>
<dbReference type="Proteomes" id="UP000630445">
    <property type="component" value="Unassembled WGS sequence"/>
</dbReference>
<keyword evidence="5" id="KW-0862">Zinc</keyword>
<organism evidence="9 10">
    <name type="scientific">Aspergillus hiratsukae</name>
    <dbReference type="NCBI Taxonomy" id="1194566"/>
    <lineage>
        <taxon>Eukaryota</taxon>
        <taxon>Fungi</taxon>
        <taxon>Dikarya</taxon>
        <taxon>Ascomycota</taxon>
        <taxon>Pezizomycotina</taxon>
        <taxon>Eurotiomycetes</taxon>
        <taxon>Eurotiomycetidae</taxon>
        <taxon>Eurotiales</taxon>
        <taxon>Aspergillaceae</taxon>
        <taxon>Aspergillus</taxon>
        <taxon>Aspergillus subgen. Fumigati</taxon>
    </lineage>
</organism>
<dbReference type="InterPro" id="IPR018908">
    <property type="entry name" value="TMEM234"/>
</dbReference>